<dbReference type="EMBL" id="KL197741">
    <property type="protein sequence ID" value="KDQ52213.1"/>
    <property type="molecule type" value="Genomic_DNA"/>
</dbReference>
<sequence>MPNPSLPPELVFRVVAEVITEALVDFIVSYNPSHDQFPSKSIGPLLQVSHDSRESALYYLTAGLSIERDADGSLNHNIWSSVKEVRDVYLMSSATSPSAVVLAYHESHAEELQGKPLALFFFMLGLARCARKTCPLVFRSDKDPDDLLVPYLDILIGNPEVPPPSEWGWVAKDWMLPALSEEAKACETVVHFAAIAEILTRGCEIWENFSAETDSGQLGEVISSLFLCLIALDTLSGNGNGYWLPWRHDRPLGARCAE</sequence>
<dbReference type="InParanoid" id="A0A067PBB2"/>
<accession>A0A067PBB2</accession>
<dbReference type="Proteomes" id="UP000027265">
    <property type="component" value="Unassembled WGS sequence"/>
</dbReference>
<evidence type="ECO:0000313" key="1">
    <source>
        <dbReference type="EMBL" id="KDQ52213.1"/>
    </source>
</evidence>
<dbReference type="AlphaFoldDB" id="A0A067PBB2"/>
<organism evidence="1 2">
    <name type="scientific">Jaapia argillacea MUCL 33604</name>
    <dbReference type="NCBI Taxonomy" id="933084"/>
    <lineage>
        <taxon>Eukaryota</taxon>
        <taxon>Fungi</taxon>
        <taxon>Dikarya</taxon>
        <taxon>Basidiomycota</taxon>
        <taxon>Agaricomycotina</taxon>
        <taxon>Agaricomycetes</taxon>
        <taxon>Agaricomycetidae</taxon>
        <taxon>Jaapiales</taxon>
        <taxon>Jaapiaceae</taxon>
        <taxon>Jaapia</taxon>
    </lineage>
</organism>
<evidence type="ECO:0000313" key="2">
    <source>
        <dbReference type="Proteomes" id="UP000027265"/>
    </source>
</evidence>
<dbReference type="HOGENOM" id="CLU_1077933_0_0_1"/>
<protein>
    <submittedName>
        <fullName evidence="1">Uncharacterized protein</fullName>
    </submittedName>
</protein>
<gene>
    <name evidence="1" type="ORF">JAAARDRAFT_62000</name>
</gene>
<name>A0A067PBB2_9AGAM</name>
<proteinExistence type="predicted"/>
<keyword evidence="2" id="KW-1185">Reference proteome</keyword>
<reference evidence="2" key="1">
    <citation type="journal article" date="2014" name="Proc. Natl. Acad. Sci. U.S.A.">
        <title>Extensive sampling of basidiomycete genomes demonstrates inadequacy of the white-rot/brown-rot paradigm for wood decay fungi.</title>
        <authorList>
            <person name="Riley R."/>
            <person name="Salamov A.A."/>
            <person name="Brown D.W."/>
            <person name="Nagy L.G."/>
            <person name="Floudas D."/>
            <person name="Held B.W."/>
            <person name="Levasseur A."/>
            <person name="Lombard V."/>
            <person name="Morin E."/>
            <person name="Otillar R."/>
            <person name="Lindquist E.A."/>
            <person name="Sun H."/>
            <person name="LaButti K.M."/>
            <person name="Schmutz J."/>
            <person name="Jabbour D."/>
            <person name="Luo H."/>
            <person name="Baker S.E."/>
            <person name="Pisabarro A.G."/>
            <person name="Walton J.D."/>
            <person name="Blanchette R.A."/>
            <person name="Henrissat B."/>
            <person name="Martin F."/>
            <person name="Cullen D."/>
            <person name="Hibbett D.S."/>
            <person name="Grigoriev I.V."/>
        </authorList>
    </citation>
    <scope>NUCLEOTIDE SEQUENCE [LARGE SCALE GENOMIC DNA]</scope>
    <source>
        <strain evidence="2">MUCL 33604</strain>
    </source>
</reference>